<protein>
    <submittedName>
        <fullName evidence="1">Uncharacterized protein</fullName>
    </submittedName>
</protein>
<proteinExistence type="predicted"/>
<dbReference type="Proteomes" id="UP001457282">
    <property type="component" value="Unassembled WGS sequence"/>
</dbReference>
<evidence type="ECO:0000313" key="1">
    <source>
        <dbReference type="EMBL" id="KAK9922121.1"/>
    </source>
</evidence>
<reference evidence="1 2" key="1">
    <citation type="journal article" date="2023" name="G3 (Bethesda)">
        <title>A chromosome-length genome assembly and annotation of blackberry (Rubus argutus, cv. 'Hillquist').</title>
        <authorList>
            <person name="Bruna T."/>
            <person name="Aryal R."/>
            <person name="Dudchenko O."/>
            <person name="Sargent D.J."/>
            <person name="Mead D."/>
            <person name="Buti M."/>
            <person name="Cavallini A."/>
            <person name="Hytonen T."/>
            <person name="Andres J."/>
            <person name="Pham M."/>
            <person name="Weisz D."/>
            <person name="Mascagni F."/>
            <person name="Usai G."/>
            <person name="Natali L."/>
            <person name="Bassil N."/>
            <person name="Fernandez G.E."/>
            <person name="Lomsadze A."/>
            <person name="Armour M."/>
            <person name="Olukolu B."/>
            <person name="Poorten T."/>
            <person name="Britton C."/>
            <person name="Davik J."/>
            <person name="Ashrafi H."/>
            <person name="Aiden E.L."/>
            <person name="Borodovsky M."/>
            <person name="Worthington M."/>
        </authorList>
    </citation>
    <scope>NUCLEOTIDE SEQUENCE [LARGE SCALE GENOMIC DNA]</scope>
    <source>
        <strain evidence="1">PI 553951</strain>
    </source>
</reference>
<sequence>MVAIHRLSVSHLYAVGNDPPDHHHTKSCTAQSPDHRLVLCRRRLLTCKFRKSIASRRYFPRHRSSTTSPKHHPSITVLQLYPKPGHHQFSR</sequence>
<dbReference type="EMBL" id="JBEDUW010000006">
    <property type="protein sequence ID" value="KAK9922121.1"/>
    <property type="molecule type" value="Genomic_DNA"/>
</dbReference>
<name>A0AAW1WE52_RUBAR</name>
<evidence type="ECO:0000313" key="2">
    <source>
        <dbReference type="Proteomes" id="UP001457282"/>
    </source>
</evidence>
<comment type="caution">
    <text evidence="1">The sequence shown here is derived from an EMBL/GenBank/DDBJ whole genome shotgun (WGS) entry which is preliminary data.</text>
</comment>
<dbReference type="AlphaFoldDB" id="A0AAW1WE52"/>
<accession>A0AAW1WE52</accession>
<organism evidence="1 2">
    <name type="scientific">Rubus argutus</name>
    <name type="common">Southern blackberry</name>
    <dbReference type="NCBI Taxonomy" id="59490"/>
    <lineage>
        <taxon>Eukaryota</taxon>
        <taxon>Viridiplantae</taxon>
        <taxon>Streptophyta</taxon>
        <taxon>Embryophyta</taxon>
        <taxon>Tracheophyta</taxon>
        <taxon>Spermatophyta</taxon>
        <taxon>Magnoliopsida</taxon>
        <taxon>eudicotyledons</taxon>
        <taxon>Gunneridae</taxon>
        <taxon>Pentapetalae</taxon>
        <taxon>rosids</taxon>
        <taxon>fabids</taxon>
        <taxon>Rosales</taxon>
        <taxon>Rosaceae</taxon>
        <taxon>Rosoideae</taxon>
        <taxon>Rosoideae incertae sedis</taxon>
        <taxon>Rubus</taxon>
    </lineage>
</organism>
<gene>
    <name evidence="1" type="ORF">M0R45_030601</name>
</gene>
<keyword evidence="2" id="KW-1185">Reference proteome</keyword>